<reference evidence="1 2" key="1">
    <citation type="submission" date="2015-04" db="EMBL/GenBank/DDBJ databases">
        <title>Complete genome sequence of Schizopora paradoxa KUC8140, a cosmopolitan wood degrader in East Asia.</title>
        <authorList>
            <consortium name="DOE Joint Genome Institute"/>
            <person name="Min B."/>
            <person name="Park H."/>
            <person name="Jang Y."/>
            <person name="Kim J.-J."/>
            <person name="Kim K.H."/>
            <person name="Pangilinan J."/>
            <person name="Lipzen A."/>
            <person name="Riley R."/>
            <person name="Grigoriev I.V."/>
            <person name="Spatafora J.W."/>
            <person name="Choi I.-G."/>
        </authorList>
    </citation>
    <scope>NUCLEOTIDE SEQUENCE [LARGE SCALE GENOMIC DNA]</scope>
    <source>
        <strain evidence="1 2">KUC8140</strain>
    </source>
</reference>
<dbReference type="Proteomes" id="UP000053477">
    <property type="component" value="Unassembled WGS sequence"/>
</dbReference>
<dbReference type="InParanoid" id="A0A0H2SLB1"/>
<protein>
    <submittedName>
        <fullName evidence="1">Uncharacterized protein</fullName>
    </submittedName>
</protein>
<sequence>MSIAAQSPLNLEDIKFDQPGGPVRFDNPSDTIFASLFLPASISKDGLDSVPWEFCDRILSAIRSPQFNPKEVTFKNCGDMFRRVGNHRRDLWSAVEARSTCNASFPLPILDGIVDCLKAAMPSHTSSETGDYGYDQRIDGREWTKTLQSMMLVHSSWHARAKRCLGYSLVSTYGPTPLMLQNPTFGEWTKELHLSYNGDGGGSLVDLWSIAPTEPNDYFLDVLCARVHNVRFVNISLEFISPEDLAPIFKALSYLDSLEKLLVKAADDCDEFPVHTVLTAVSEARHPTLRVLKFQAPMIDLANFTTAMDSLASFETLHSIELVSLPLRINQVIGMSRLLWTRNLSKGGSHFDVQEIRIDCVSESDYNAISIPRAQSLTEGVTKLLQDTKRVKFRFVPRKPRASDREPESRAASYRVIDGVLGTWLALCTSAHTVDFQGFLWTQAEMFQRIDKQFGALAKIRELVIEAASAPCPPPSNPGDTTDSVAEEFARAQFQTNDAELSEVVGAGLFPGLLSLKVIFPERWLGICVPRFASKDAHERGSWGAEERRMLLPHCRQRCSEKCISFHVEIV</sequence>
<keyword evidence="2" id="KW-1185">Reference proteome</keyword>
<name>A0A0H2SLB1_9AGAM</name>
<dbReference type="OrthoDB" id="3332286at2759"/>
<proteinExistence type="predicted"/>
<accession>A0A0H2SLB1</accession>
<evidence type="ECO:0000313" key="1">
    <source>
        <dbReference type="EMBL" id="KLO17886.1"/>
    </source>
</evidence>
<evidence type="ECO:0000313" key="2">
    <source>
        <dbReference type="Proteomes" id="UP000053477"/>
    </source>
</evidence>
<gene>
    <name evidence="1" type="ORF">SCHPADRAFT_900255</name>
</gene>
<organism evidence="1 2">
    <name type="scientific">Schizopora paradoxa</name>
    <dbReference type="NCBI Taxonomy" id="27342"/>
    <lineage>
        <taxon>Eukaryota</taxon>
        <taxon>Fungi</taxon>
        <taxon>Dikarya</taxon>
        <taxon>Basidiomycota</taxon>
        <taxon>Agaricomycotina</taxon>
        <taxon>Agaricomycetes</taxon>
        <taxon>Hymenochaetales</taxon>
        <taxon>Schizoporaceae</taxon>
        <taxon>Schizopora</taxon>
    </lineage>
</organism>
<dbReference type="AlphaFoldDB" id="A0A0H2SLB1"/>
<dbReference type="EMBL" id="KQ085900">
    <property type="protein sequence ID" value="KLO17886.1"/>
    <property type="molecule type" value="Genomic_DNA"/>
</dbReference>